<feature type="region of interest" description="Disordered" evidence="1">
    <location>
        <begin position="442"/>
        <end position="467"/>
    </location>
</feature>
<evidence type="ECO:0000256" key="1">
    <source>
        <dbReference type="SAM" id="MobiDB-lite"/>
    </source>
</evidence>
<feature type="compositionally biased region" description="Basic and acidic residues" evidence="1">
    <location>
        <begin position="63"/>
        <end position="73"/>
    </location>
</feature>
<name>A0A409W9W9_9AGAR</name>
<dbReference type="Proteomes" id="UP000284706">
    <property type="component" value="Unassembled WGS sequence"/>
</dbReference>
<evidence type="ECO:0000313" key="3">
    <source>
        <dbReference type="Proteomes" id="UP000284706"/>
    </source>
</evidence>
<dbReference type="EMBL" id="NHYE01005272">
    <property type="protein sequence ID" value="PPQ75303.1"/>
    <property type="molecule type" value="Genomic_DNA"/>
</dbReference>
<feature type="compositionally biased region" description="Polar residues" evidence="1">
    <location>
        <begin position="52"/>
        <end position="61"/>
    </location>
</feature>
<gene>
    <name evidence="2" type="ORF">CVT26_015247</name>
</gene>
<dbReference type="InParanoid" id="A0A409W9W9"/>
<reference evidence="2 3" key="1">
    <citation type="journal article" date="2018" name="Evol. Lett.">
        <title>Horizontal gene cluster transfer increased hallucinogenic mushroom diversity.</title>
        <authorList>
            <person name="Reynolds H.T."/>
            <person name="Vijayakumar V."/>
            <person name="Gluck-Thaler E."/>
            <person name="Korotkin H.B."/>
            <person name="Matheny P.B."/>
            <person name="Slot J.C."/>
        </authorList>
    </citation>
    <scope>NUCLEOTIDE SEQUENCE [LARGE SCALE GENOMIC DNA]</scope>
    <source>
        <strain evidence="2 3">SRW20</strain>
    </source>
</reference>
<evidence type="ECO:0000313" key="2">
    <source>
        <dbReference type="EMBL" id="PPQ75303.1"/>
    </source>
</evidence>
<protein>
    <submittedName>
        <fullName evidence="2">Uncharacterized protein</fullName>
    </submittedName>
</protein>
<organism evidence="2 3">
    <name type="scientific">Gymnopilus dilepis</name>
    <dbReference type="NCBI Taxonomy" id="231916"/>
    <lineage>
        <taxon>Eukaryota</taxon>
        <taxon>Fungi</taxon>
        <taxon>Dikarya</taxon>
        <taxon>Basidiomycota</taxon>
        <taxon>Agaricomycotina</taxon>
        <taxon>Agaricomycetes</taxon>
        <taxon>Agaricomycetidae</taxon>
        <taxon>Agaricales</taxon>
        <taxon>Agaricineae</taxon>
        <taxon>Hymenogastraceae</taxon>
        <taxon>Gymnopilus</taxon>
    </lineage>
</organism>
<proteinExistence type="predicted"/>
<feature type="compositionally biased region" description="Polar residues" evidence="1">
    <location>
        <begin position="16"/>
        <end position="26"/>
    </location>
</feature>
<dbReference type="AlphaFoldDB" id="A0A409W9W9"/>
<comment type="caution">
    <text evidence="2">The sequence shown here is derived from an EMBL/GenBank/DDBJ whole genome shotgun (WGS) entry which is preliminary data.</text>
</comment>
<feature type="region of interest" description="Disordered" evidence="1">
    <location>
        <begin position="1"/>
        <end position="110"/>
    </location>
</feature>
<dbReference type="OrthoDB" id="3056461at2759"/>
<feature type="compositionally biased region" description="Basic and acidic residues" evidence="1">
    <location>
        <begin position="82"/>
        <end position="110"/>
    </location>
</feature>
<sequence length="467" mass="53000">MSNSGEDVPMAPPVNAPSQPEASSSVRAGKRKRSPPPGPEQAESSGAALIRQATSNAGQPSDSDERPAQRPRPEPTTPRTRAAMEARKRMQRRANDWHLKKGEVPPDAKQTKTNYDLHAQEALELHIRALWCLPHQNSPPPPISEAERQAYATRFTSEDHVRTSVRDRLSANTEYVEAAKDRLKALKASFSATSSISTNISRIPEPLLLYAFQIIASFGLRRWAPDVLSQDPDSMYNLLHEYLALNTFEQLAAAHGYAHMGLNLANVRDFALMRKLYRNFIFSYLRNRNTKLLGEAFHADFIWSVKESAGHSDDEAAEVTNANGDVETVYHIAEIEGRSTKYTKFEGEPLPDDVRIDYFEPSYWNNELSVEDKAHYIKNGIYIGMPPARLCEQWEDVMTWKGLSKEEMKEKYGEEVLNDYTMPTDQELQQLKENEERIEAERRAAREVREQVEEAEVEHELEQGTSS</sequence>
<accession>A0A409W9W9</accession>
<keyword evidence="3" id="KW-1185">Reference proteome</keyword>